<keyword evidence="1" id="KW-0812">Transmembrane</keyword>
<dbReference type="EMBL" id="CP092621">
    <property type="protein sequence ID" value="UMM20447.1"/>
    <property type="molecule type" value="Genomic_DNA"/>
</dbReference>
<feature type="transmembrane region" description="Helical" evidence="1">
    <location>
        <begin position="20"/>
        <end position="39"/>
    </location>
</feature>
<keyword evidence="3" id="KW-1185">Reference proteome</keyword>
<evidence type="ECO:0000313" key="3">
    <source>
        <dbReference type="Proteomes" id="UP000829354"/>
    </source>
</evidence>
<reference evidence="2 3" key="1">
    <citation type="submission" date="2022-04" db="EMBL/GenBank/DDBJ databases">
        <title>Chromosome-level reference genomes for two strains of Caenorhabditis briggsae: an improved platform for comparative genomics.</title>
        <authorList>
            <person name="Stevens L."/>
            <person name="Andersen E."/>
        </authorList>
    </citation>
    <scope>NUCLEOTIDE SEQUENCE [LARGE SCALE GENOMIC DNA]</scope>
    <source>
        <strain evidence="2">VX34</strain>
        <tissue evidence="2">Whole-organism</tissue>
    </source>
</reference>
<gene>
    <name evidence="2" type="ORF">L5515_015719</name>
</gene>
<sequence>MSSRLDTLKTPKHLYHTDGISTLPFWTYPTVPLSCVLWYQCTRISNKLKRCKPFISEVSSLDFPKFQ</sequence>
<evidence type="ECO:0000256" key="1">
    <source>
        <dbReference type="SAM" id="Phobius"/>
    </source>
</evidence>
<dbReference type="AlphaFoldDB" id="A0AAE9EFC9"/>
<organism evidence="2 3">
    <name type="scientific">Caenorhabditis briggsae</name>
    <dbReference type="NCBI Taxonomy" id="6238"/>
    <lineage>
        <taxon>Eukaryota</taxon>
        <taxon>Metazoa</taxon>
        <taxon>Ecdysozoa</taxon>
        <taxon>Nematoda</taxon>
        <taxon>Chromadorea</taxon>
        <taxon>Rhabditida</taxon>
        <taxon>Rhabditina</taxon>
        <taxon>Rhabditomorpha</taxon>
        <taxon>Rhabditoidea</taxon>
        <taxon>Rhabditidae</taxon>
        <taxon>Peloderinae</taxon>
        <taxon>Caenorhabditis</taxon>
    </lineage>
</organism>
<dbReference type="Proteomes" id="UP000829354">
    <property type="component" value="Chromosome II"/>
</dbReference>
<accession>A0AAE9EFC9</accession>
<name>A0AAE9EFC9_CAEBR</name>
<proteinExistence type="predicted"/>
<protein>
    <submittedName>
        <fullName evidence="2">Uncharacterized protein</fullName>
    </submittedName>
</protein>
<evidence type="ECO:0000313" key="2">
    <source>
        <dbReference type="EMBL" id="UMM20447.1"/>
    </source>
</evidence>
<keyword evidence="1" id="KW-1133">Transmembrane helix</keyword>
<keyword evidence="1" id="KW-0472">Membrane</keyword>